<evidence type="ECO:0000256" key="1">
    <source>
        <dbReference type="SAM" id="Phobius"/>
    </source>
</evidence>
<keyword evidence="1" id="KW-0472">Membrane</keyword>
<gene>
    <name evidence="2" type="primary">yjgN</name>
    <name evidence="2" type="ORF">NOV72_00401</name>
</gene>
<feature type="transmembrane region" description="Helical" evidence="1">
    <location>
        <begin position="75"/>
        <end position="98"/>
    </location>
</feature>
<keyword evidence="1" id="KW-0812">Transmembrane</keyword>
<accession>A0A2U3HZ65</accession>
<reference evidence="3" key="1">
    <citation type="submission" date="2018-01" db="EMBL/GenBank/DDBJ databases">
        <authorList>
            <person name="Peeters C."/>
        </authorList>
    </citation>
    <scope>NUCLEOTIDE SEQUENCE [LARGE SCALE GENOMIC DNA]</scope>
</reference>
<evidence type="ECO:0000313" key="3">
    <source>
        <dbReference type="Proteomes" id="UP000238169"/>
    </source>
</evidence>
<feature type="transmembrane region" description="Helical" evidence="1">
    <location>
        <begin position="202"/>
        <end position="223"/>
    </location>
</feature>
<dbReference type="OrthoDB" id="9765721at2"/>
<name>A0A2U3HZ65_9BURK</name>
<proteinExistence type="predicted"/>
<evidence type="ECO:0000313" key="2">
    <source>
        <dbReference type="EMBL" id="SPB13101.1"/>
    </source>
</evidence>
<dbReference type="Proteomes" id="UP000238169">
    <property type="component" value="Unassembled WGS sequence"/>
</dbReference>
<dbReference type="RefSeq" id="WP_106852881.1">
    <property type="nucleotide sequence ID" value="NZ_OGTP01000001.1"/>
</dbReference>
<keyword evidence="3" id="KW-1185">Reference proteome</keyword>
<feature type="transmembrane region" description="Helical" evidence="1">
    <location>
        <begin position="149"/>
        <end position="171"/>
    </location>
</feature>
<dbReference type="Pfam" id="PF05987">
    <property type="entry name" value="DUF898"/>
    <property type="match status" value="1"/>
</dbReference>
<sequence>MNNTQDQTRRLLDYDGETGELFAIFFKNLLLTLLTFGIYRFWGTSNLRRYVWSHMRFQGERFTYTGTGGELFKGFVIALAAVIGAIGGAVVVGVVLQAATGSKLLGALPTIAVSCLLAIWAAGAFYSAERYRLSRTSWRGIHGGMTGSAFSYGVKVLLYSVLCVFSLYQLIPWMSMRLAERRINSASFGDRSFHFEGKASKIYGSFLLSLVGSVVLMIALYFLMLKPTFDQIQELSAQAVPLRESGLTPSFVLHLCAAYIVYLLGAWLIACHYLATVTRHVVNNTSFGGLLQFGSRVTTASLMKLILGNLLLIICTLGFGFPLALQRSLRFTADNLVVTGKIDLDSLHQSTLPKPETGEGMLSVLEPGGMI</sequence>
<feature type="transmembrane region" description="Helical" evidence="1">
    <location>
        <begin position="305"/>
        <end position="325"/>
    </location>
</feature>
<feature type="transmembrane region" description="Helical" evidence="1">
    <location>
        <begin position="251"/>
        <end position="275"/>
    </location>
</feature>
<feature type="transmembrane region" description="Helical" evidence="1">
    <location>
        <begin position="21"/>
        <end position="42"/>
    </location>
</feature>
<dbReference type="AlphaFoldDB" id="A0A2U3HZ65"/>
<dbReference type="EMBL" id="OGTP01000001">
    <property type="protein sequence ID" value="SPB13101.1"/>
    <property type="molecule type" value="Genomic_DNA"/>
</dbReference>
<dbReference type="InterPro" id="IPR010295">
    <property type="entry name" value="DUF898"/>
</dbReference>
<keyword evidence="1" id="KW-1133">Transmembrane helix</keyword>
<organism evidence="2 3">
    <name type="scientific">Caballeronia novacaledonica</name>
    <dbReference type="NCBI Taxonomy" id="1544861"/>
    <lineage>
        <taxon>Bacteria</taxon>
        <taxon>Pseudomonadati</taxon>
        <taxon>Pseudomonadota</taxon>
        <taxon>Betaproteobacteria</taxon>
        <taxon>Burkholderiales</taxon>
        <taxon>Burkholderiaceae</taxon>
        <taxon>Caballeronia</taxon>
    </lineage>
</organism>
<feature type="transmembrane region" description="Helical" evidence="1">
    <location>
        <begin position="104"/>
        <end position="128"/>
    </location>
</feature>
<protein>
    <submittedName>
        <fullName evidence="2">Inner membrane protein YjgN</fullName>
    </submittedName>
</protein>